<dbReference type="EMBL" id="JAHRHJ020000005">
    <property type="protein sequence ID" value="KAH9314878.1"/>
    <property type="molecule type" value="Genomic_DNA"/>
</dbReference>
<keyword evidence="3" id="KW-1185">Reference proteome</keyword>
<sequence>MGRKASNVKEDILLLLEEFKEELNSLETEENLAFTEKEWFSHLELKFLLGAQRVAGLRSFASQFETLHKQSSRARLKEALSFVQELLEKIEIKSQKRLLATKPGSIPIVLSLAHRYKLSAEETDLFQLLFVRGASRSTLVRTSTAIVGRKDDKEIVMHLCGMSYMDLQDFLDDKRTHISEGIVIQIIQNSRIINQTILNYGVVKLFEKSGVLKLSADPAISFDSEDIFNEDVAAKLACAINFIPWLRFRSFSTMTGCDGGLSGFSQHAPINNNNNNNNNNRYRQTEEYGNQRNSKPNFYCITNSPWRR</sequence>
<dbReference type="Proteomes" id="UP000824469">
    <property type="component" value="Unassembled WGS sequence"/>
</dbReference>
<reference evidence="2 3" key="1">
    <citation type="journal article" date="2021" name="Nat. Plants">
        <title>The Taxus genome provides insights into paclitaxel biosynthesis.</title>
        <authorList>
            <person name="Xiong X."/>
            <person name="Gou J."/>
            <person name="Liao Q."/>
            <person name="Li Y."/>
            <person name="Zhou Q."/>
            <person name="Bi G."/>
            <person name="Li C."/>
            <person name="Du R."/>
            <person name="Wang X."/>
            <person name="Sun T."/>
            <person name="Guo L."/>
            <person name="Liang H."/>
            <person name="Lu P."/>
            <person name="Wu Y."/>
            <person name="Zhang Z."/>
            <person name="Ro D.K."/>
            <person name="Shang Y."/>
            <person name="Huang S."/>
            <person name="Yan J."/>
        </authorList>
    </citation>
    <scope>NUCLEOTIDE SEQUENCE [LARGE SCALE GENOMIC DNA]</scope>
    <source>
        <strain evidence="2">Ta-2019</strain>
    </source>
</reference>
<protein>
    <submittedName>
        <fullName evidence="2">Uncharacterized protein</fullName>
    </submittedName>
</protein>
<evidence type="ECO:0000313" key="2">
    <source>
        <dbReference type="EMBL" id="KAH9314878.1"/>
    </source>
</evidence>
<accession>A0AA38G3Z0</accession>
<comment type="caution">
    <text evidence="2">The sequence shown here is derived from an EMBL/GenBank/DDBJ whole genome shotgun (WGS) entry which is preliminary data.</text>
</comment>
<feature type="coiled-coil region" evidence="1">
    <location>
        <begin position="9"/>
        <end position="36"/>
    </location>
</feature>
<dbReference type="AlphaFoldDB" id="A0AA38G3Z0"/>
<evidence type="ECO:0000313" key="3">
    <source>
        <dbReference type="Proteomes" id="UP000824469"/>
    </source>
</evidence>
<keyword evidence="1" id="KW-0175">Coiled coil</keyword>
<organism evidence="2 3">
    <name type="scientific">Taxus chinensis</name>
    <name type="common">Chinese yew</name>
    <name type="synonym">Taxus wallichiana var. chinensis</name>
    <dbReference type="NCBI Taxonomy" id="29808"/>
    <lineage>
        <taxon>Eukaryota</taxon>
        <taxon>Viridiplantae</taxon>
        <taxon>Streptophyta</taxon>
        <taxon>Embryophyta</taxon>
        <taxon>Tracheophyta</taxon>
        <taxon>Spermatophyta</taxon>
        <taxon>Pinopsida</taxon>
        <taxon>Pinidae</taxon>
        <taxon>Conifers II</taxon>
        <taxon>Cupressales</taxon>
        <taxon>Taxaceae</taxon>
        <taxon>Taxus</taxon>
    </lineage>
</organism>
<evidence type="ECO:0000256" key="1">
    <source>
        <dbReference type="SAM" id="Coils"/>
    </source>
</evidence>
<name>A0AA38G3Z0_TAXCH</name>
<proteinExistence type="predicted"/>
<gene>
    <name evidence="2" type="ORF">KI387_023505</name>
</gene>